<dbReference type="NCBIfam" id="NF006506">
    <property type="entry name" value="PRK08942.1"/>
    <property type="match status" value="1"/>
</dbReference>
<dbReference type="InterPro" id="IPR023214">
    <property type="entry name" value="HAD_sf"/>
</dbReference>
<sequence length="186" mass="20119">MRPRCLLLDRDGVINIDSTDYILSVDEWQPIPGSLEAIAQLTHAGVKVAVCTNQSAVGRGMLSEEMLERIHQHMREAVTAAGGQLSGIFFCPHSPEARCNCRKPAPGLIQQALQHLGCAEEAALFIGDSQRDLEAARSAGVEAWLVRTGNGRETEASLDEAMVVYDDLASAAKKLVSGVNRWEPPV</sequence>
<evidence type="ECO:0000256" key="6">
    <source>
        <dbReference type="ARBA" id="ARBA00031828"/>
    </source>
</evidence>
<dbReference type="EMBL" id="JBAKFF010000001">
    <property type="protein sequence ID" value="MEX0431462.1"/>
    <property type="molecule type" value="Genomic_DNA"/>
</dbReference>
<dbReference type="NCBIfam" id="TIGR01662">
    <property type="entry name" value="HAD-SF-IIIA"/>
    <property type="match status" value="1"/>
</dbReference>
<evidence type="ECO:0000256" key="3">
    <source>
        <dbReference type="ARBA" id="ARBA00022723"/>
    </source>
</evidence>
<dbReference type="RefSeq" id="WP_367984214.1">
    <property type="nucleotide sequence ID" value="NZ_JBAKFF010000001.1"/>
</dbReference>
<dbReference type="InterPro" id="IPR004446">
    <property type="entry name" value="Heptose_bisP_phosphatase"/>
</dbReference>
<keyword evidence="9" id="KW-1185">Reference proteome</keyword>
<organism evidence="8 9">
    <name type="scientific">Spiribacter insolitus</name>
    <dbReference type="NCBI Taxonomy" id="3122417"/>
    <lineage>
        <taxon>Bacteria</taxon>
        <taxon>Pseudomonadati</taxon>
        <taxon>Pseudomonadota</taxon>
        <taxon>Gammaproteobacteria</taxon>
        <taxon>Chromatiales</taxon>
        <taxon>Ectothiorhodospiraceae</taxon>
        <taxon>Spiribacter</taxon>
    </lineage>
</organism>
<protein>
    <recommendedName>
        <fullName evidence="6 7">D,D-heptose 1,7-bisphosphate phosphatase</fullName>
        <ecNumber evidence="7">3.1.3.-</ecNumber>
    </recommendedName>
</protein>
<keyword evidence="4 7" id="KW-0378">Hydrolase</keyword>
<keyword evidence="2 7" id="KW-0963">Cytoplasm</keyword>
<dbReference type="PANTHER" id="PTHR42891">
    <property type="entry name" value="D-GLYCERO-BETA-D-MANNO-HEPTOSE-1,7-BISPHOSPHATE 7-PHOSPHATASE"/>
    <property type="match status" value="1"/>
</dbReference>
<dbReference type="Gene3D" id="3.40.50.1000">
    <property type="entry name" value="HAD superfamily/HAD-like"/>
    <property type="match status" value="1"/>
</dbReference>
<name>A0ABV3T9W2_9GAMM</name>
<accession>A0ABV3T9W2</accession>
<dbReference type="InterPro" id="IPR006439">
    <property type="entry name" value="HAD-SF_hydro_IA"/>
</dbReference>
<dbReference type="PIRSF" id="PIRSF004682">
    <property type="entry name" value="GmhB"/>
    <property type="match status" value="1"/>
</dbReference>
<comment type="subcellular location">
    <subcellularLocation>
        <location evidence="1 7">Cytoplasm</location>
    </subcellularLocation>
</comment>
<dbReference type="Proteomes" id="UP001556637">
    <property type="component" value="Unassembled WGS sequence"/>
</dbReference>
<evidence type="ECO:0000256" key="2">
    <source>
        <dbReference type="ARBA" id="ARBA00022490"/>
    </source>
</evidence>
<gene>
    <name evidence="8" type="primary">gmhB</name>
    <name evidence="8" type="ORF">V6X30_08615</name>
</gene>
<dbReference type="InterPro" id="IPR006543">
    <property type="entry name" value="Histidinol-phos"/>
</dbReference>
<keyword evidence="5 7" id="KW-0119">Carbohydrate metabolism</keyword>
<dbReference type="EC" id="3.1.3.-" evidence="7"/>
<dbReference type="SUPFAM" id="SSF56784">
    <property type="entry name" value="HAD-like"/>
    <property type="match status" value="1"/>
</dbReference>
<evidence type="ECO:0000256" key="1">
    <source>
        <dbReference type="ARBA" id="ARBA00004496"/>
    </source>
</evidence>
<dbReference type="CDD" id="cd07503">
    <property type="entry name" value="HAD_HisB-N"/>
    <property type="match status" value="1"/>
</dbReference>
<evidence type="ECO:0000313" key="9">
    <source>
        <dbReference type="Proteomes" id="UP001556637"/>
    </source>
</evidence>
<evidence type="ECO:0000256" key="5">
    <source>
        <dbReference type="ARBA" id="ARBA00023277"/>
    </source>
</evidence>
<evidence type="ECO:0000256" key="7">
    <source>
        <dbReference type="PIRNR" id="PIRNR004682"/>
    </source>
</evidence>
<comment type="caution">
    <text evidence="8">The sequence shown here is derived from an EMBL/GenBank/DDBJ whole genome shotgun (WGS) entry which is preliminary data.</text>
</comment>
<dbReference type="InterPro" id="IPR006549">
    <property type="entry name" value="HAD-SF_hydro_IIIA"/>
</dbReference>
<evidence type="ECO:0000313" key="8">
    <source>
        <dbReference type="EMBL" id="MEX0431462.1"/>
    </source>
</evidence>
<evidence type="ECO:0000256" key="4">
    <source>
        <dbReference type="ARBA" id="ARBA00022801"/>
    </source>
</evidence>
<dbReference type="PANTHER" id="PTHR42891:SF1">
    <property type="entry name" value="D-GLYCERO-BETA-D-MANNO-HEPTOSE-1,7-BISPHOSPHATE 7-PHOSPHATASE"/>
    <property type="match status" value="1"/>
</dbReference>
<dbReference type="InterPro" id="IPR036412">
    <property type="entry name" value="HAD-like_sf"/>
</dbReference>
<reference evidence="8 9" key="1">
    <citation type="submission" date="2024-02" db="EMBL/GenBank/DDBJ databases">
        <title>New especies of Spiribacter isolated from saline water.</title>
        <authorList>
            <person name="Leon M.J."/>
            <person name="De La Haba R."/>
            <person name="Sanchez-Porro C."/>
            <person name="Ventosa A."/>
        </authorList>
    </citation>
    <scope>NUCLEOTIDE SEQUENCE [LARGE SCALE GENOMIC DNA]</scope>
    <source>
        <strain evidence="9">ag22IC4-189</strain>
    </source>
</reference>
<dbReference type="NCBIfam" id="TIGR01549">
    <property type="entry name" value="HAD-SF-IA-v1"/>
    <property type="match status" value="1"/>
</dbReference>
<comment type="similarity">
    <text evidence="7">Belongs to the gmhB family.</text>
</comment>
<keyword evidence="3" id="KW-0479">Metal-binding</keyword>
<dbReference type="NCBIfam" id="TIGR01656">
    <property type="entry name" value="Histidinol-ppas"/>
    <property type="match status" value="1"/>
</dbReference>
<dbReference type="Pfam" id="PF13242">
    <property type="entry name" value="Hydrolase_like"/>
    <property type="match status" value="1"/>
</dbReference>
<proteinExistence type="inferred from homology"/>
<dbReference type="GO" id="GO:0034200">
    <property type="term" value="F:D-glycero-beta-D-manno-heptose 1,7-bisphosphate 7-phosphatase activity"/>
    <property type="evidence" value="ECO:0007669"/>
    <property type="project" value="UniProtKB-EC"/>
</dbReference>